<dbReference type="EMBL" id="JAPJDZ010000004">
    <property type="protein sequence ID" value="MDP5134940.1"/>
    <property type="molecule type" value="Genomic_DNA"/>
</dbReference>
<evidence type="ECO:0000313" key="2">
    <source>
        <dbReference type="EMBL" id="MDP5134940.1"/>
    </source>
</evidence>
<dbReference type="InterPro" id="IPR001173">
    <property type="entry name" value="Glyco_trans_2-like"/>
</dbReference>
<reference evidence="2 3" key="1">
    <citation type="submission" date="2022-11" db="EMBL/GenBank/DDBJ databases">
        <title>Viruses from the air-sea interface of a natural surface slick.</title>
        <authorList>
            <person name="Rahlff J."/>
            <person name="Holmfeldt K."/>
        </authorList>
    </citation>
    <scope>NUCLEOTIDE SEQUENCE [LARGE SCALE GENOMIC DNA]</scope>
    <source>
        <strain evidence="2 3">SMS4</strain>
    </source>
</reference>
<dbReference type="Gene3D" id="3.90.550.10">
    <property type="entry name" value="Spore Coat Polysaccharide Biosynthesis Protein SpsA, Chain A"/>
    <property type="match status" value="1"/>
</dbReference>
<sequence length="266" mass="29767">MMTLDVLISCCNDSVSNVPQMLLPEQSGVRYIVVHQQFHTSGDALSVLALTNRSDVLYVKSTDKGLARSRNLALSYAEADIVLFTDDDVQFLPTAFVAIKHAFSDMPDADIITFRYCVADGLYRKVYPVKPCKRNLMNIFRVSSVEVAVRRRSTSTLAIKFDERFGLGTANPVSEENIFLADCIHQGLNVWFYPATIVCHPDITSGANWDIQTSSARGALFKRVFGPSGLVILSIFMCKHSAKFGNIAHFFRAFKAALRGFLYFRR</sequence>
<accession>A0ABT9HVU0</accession>
<organism evidence="2 3">
    <name type="scientific">Rheinheimera baltica</name>
    <dbReference type="NCBI Taxonomy" id="67576"/>
    <lineage>
        <taxon>Bacteria</taxon>
        <taxon>Pseudomonadati</taxon>
        <taxon>Pseudomonadota</taxon>
        <taxon>Gammaproteobacteria</taxon>
        <taxon>Chromatiales</taxon>
        <taxon>Chromatiaceae</taxon>
        <taxon>Rheinheimera</taxon>
    </lineage>
</organism>
<comment type="caution">
    <text evidence="2">The sequence shown here is derived from an EMBL/GenBank/DDBJ whole genome shotgun (WGS) entry which is preliminary data.</text>
</comment>
<dbReference type="InterPro" id="IPR029044">
    <property type="entry name" value="Nucleotide-diphossugar_trans"/>
</dbReference>
<dbReference type="CDD" id="cd00761">
    <property type="entry name" value="Glyco_tranf_GTA_type"/>
    <property type="match status" value="1"/>
</dbReference>
<proteinExistence type="predicted"/>
<dbReference type="RefSeq" id="WP_305973735.1">
    <property type="nucleotide sequence ID" value="NZ_JAPJDZ010000004.1"/>
</dbReference>
<keyword evidence="3" id="KW-1185">Reference proteome</keyword>
<gene>
    <name evidence="2" type="ORF">ORJ04_03140</name>
</gene>
<name>A0ABT9HVU0_9GAMM</name>
<dbReference type="Pfam" id="PF00535">
    <property type="entry name" value="Glycos_transf_2"/>
    <property type="match status" value="1"/>
</dbReference>
<evidence type="ECO:0000259" key="1">
    <source>
        <dbReference type="Pfam" id="PF00535"/>
    </source>
</evidence>
<feature type="domain" description="Glycosyltransferase 2-like" evidence="1">
    <location>
        <begin position="53"/>
        <end position="126"/>
    </location>
</feature>
<dbReference type="Proteomes" id="UP001231109">
    <property type="component" value="Unassembled WGS sequence"/>
</dbReference>
<protein>
    <submittedName>
        <fullName evidence="2">Glycosyltransferase family A protein</fullName>
    </submittedName>
</protein>
<evidence type="ECO:0000313" key="3">
    <source>
        <dbReference type="Proteomes" id="UP001231109"/>
    </source>
</evidence>
<dbReference type="SUPFAM" id="SSF53448">
    <property type="entry name" value="Nucleotide-diphospho-sugar transferases"/>
    <property type="match status" value="1"/>
</dbReference>